<dbReference type="Proteomes" id="UP000559027">
    <property type="component" value="Unassembled WGS sequence"/>
</dbReference>
<dbReference type="EMBL" id="JAACJO010000051">
    <property type="protein sequence ID" value="KAF5345083.1"/>
    <property type="molecule type" value="Genomic_DNA"/>
</dbReference>
<dbReference type="PROSITE" id="PS00678">
    <property type="entry name" value="WD_REPEATS_1"/>
    <property type="match status" value="1"/>
</dbReference>
<evidence type="ECO:0000313" key="11">
    <source>
        <dbReference type="Proteomes" id="UP000559027"/>
    </source>
</evidence>
<evidence type="ECO:0000256" key="6">
    <source>
        <dbReference type="HAMAP-Rule" id="MF_03029"/>
    </source>
</evidence>
<evidence type="ECO:0000256" key="4">
    <source>
        <dbReference type="ARBA" id="ARBA00022737"/>
    </source>
</evidence>
<feature type="domain" description="NLE" evidence="9">
    <location>
        <begin position="15"/>
        <end position="73"/>
    </location>
</feature>
<dbReference type="InterPro" id="IPR001680">
    <property type="entry name" value="WD40_rpt"/>
</dbReference>
<dbReference type="PRINTS" id="PR00320">
    <property type="entry name" value="GPROTEINBRPT"/>
</dbReference>
<reference evidence="10 11" key="1">
    <citation type="journal article" date="2020" name="ISME J.">
        <title>Uncovering the hidden diversity of litter-decomposition mechanisms in mushroom-forming fungi.</title>
        <authorList>
            <person name="Floudas D."/>
            <person name="Bentzer J."/>
            <person name="Ahren D."/>
            <person name="Johansson T."/>
            <person name="Persson P."/>
            <person name="Tunlid A."/>
        </authorList>
    </citation>
    <scope>NUCLEOTIDE SEQUENCE [LARGE SCALE GENOMIC DNA]</scope>
    <source>
        <strain evidence="10 11">CBS 146.42</strain>
    </source>
</reference>
<dbReference type="InterPro" id="IPR020472">
    <property type="entry name" value="WD40_PAC1"/>
</dbReference>
<keyword evidence="1 6" id="KW-0690">Ribosome biogenesis</keyword>
<dbReference type="Pfam" id="PF08154">
    <property type="entry name" value="NLE"/>
    <property type="match status" value="1"/>
</dbReference>
<comment type="subunit">
    <text evidence="6">Component of the NOP7 complex, composed of ERB1, NOP7 and YTM1. Within the NOP7 complex ERB1 appears to interact directly with NOP7 and YTM1. The NOP7 complex also associates with the 66S pre-ribosome.</text>
</comment>
<keyword evidence="11" id="KW-1185">Reference proteome</keyword>
<dbReference type="InterPro" id="IPR036322">
    <property type="entry name" value="WD40_repeat_dom_sf"/>
</dbReference>
<keyword evidence="4" id="KW-0677">Repeat</keyword>
<dbReference type="InterPro" id="IPR028599">
    <property type="entry name" value="WDR12/Ytm1"/>
</dbReference>
<feature type="region of interest" description="Disordered" evidence="8">
    <location>
        <begin position="232"/>
        <end position="267"/>
    </location>
</feature>
<dbReference type="PANTHER" id="PTHR19855">
    <property type="entry name" value="WD40 REPEAT PROTEIN 12, 37"/>
    <property type="match status" value="1"/>
</dbReference>
<evidence type="ECO:0000256" key="5">
    <source>
        <dbReference type="ARBA" id="ARBA00023242"/>
    </source>
</evidence>
<evidence type="ECO:0000256" key="1">
    <source>
        <dbReference type="ARBA" id="ARBA00022517"/>
    </source>
</evidence>
<keyword evidence="2 6" id="KW-0698">rRNA processing</keyword>
<dbReference type="InterPro" id="IPR015943">
    <property type="entry name" value="WD40/YVTN_repeat-like_dom_sf"/>
</dbReference>
<dbReference type="InterPro" id="IPR019775">
    <property type="entry name" value="WD40_repeat_CS"/>
</dbReference>
<proteinExistence type="inferred from homology"/>
<gene>
    <name evidence="6" type="primary">YTM1</name>
    <name evidence="10" type="ORF">D9756_011169</name>
</gene>
<dbReference type="Pfam" id="PF00400">
    <property type="entry name" value="WD40"/>
    <property type="match status" value="3"/>
</dbReference>
<dbReference type="SUPFAM" id="SSF50978">
    <property type="entry name" value="WD40 repeat-like"/>
    <property type="match status" value="1"/>
</dbReference>
<keyword evidence="3 7" id="KW-0853">WD repeat</keyword>
<protein>
    <recommendedName>
        <fullName evidence="6">Ribosome biogenesis protein YTM1</fullName>
    </recommendedName>
</protein>
<dbReference type="OrthoDB" id="10251381at2759"/>
<dbReference type="Gene3D" id="2.130.10.10">
    <property type="entry name" value="YVTN repeat-like/Quinoprotein amine dehydrogenase"/>
    <property type="match status" value="1"/>
</dbReference>
<dbReference type="InterPro" id="IPR012972">
    <property type="entry name" value="NLE"/>
</dbReference>
<evidence type="ECO:0000256" key="3">
    <source>
        <dbReference type="ARBA" id="ARBA00022574"/>
    </source>
</evidence>
<feature type="repeat" description="WD" evidence="7">
    <location>
        <begin position="197"/>
        <end position="229"/>
    </location>
</feature>
<dbReference type="PROSITE" id="PS50294">
    <property type="entry name" value="WD_REPEATS_REGION"/>
    <property type="match status" value="2"/>
</dbReference>
<comment type="similarity">
    <text evidence="6">Belongs to the WD repeat WDR12/YTM1 family.</text>
</comment>
<dbReference type="AlphaFoldDB" id="A0A8H5CQB5"/>
<comment type="subcellular location">
    <subcellularLocation>
        <location evidence="6">Nucleus</location>
        <location evidence="6">Nucleolus</location>
    </subcellularLocation>
    <subcellularLocation>
        <location evidence="6">Nucleus</location>
        <location evidence="6">Nucleoplasm</location>
    </subcellularLocation>
</comment>
<dbReference type="GO" id="GO:0005730">
    <property type="term" value="C:nucleolus"/>
    <property type="evidence" value="ECO:0007669"/>
    <property type="project" value="UniProtKB-SubCell"/>
</dbReference>
<comment type="caution">
    <text evidence="10">The sequence shown here is derived from an EMBL/GenBank/DDBJ whole genome shotgun (WGS) entry which is preliminary data.</text>
</comment>
<evidence type="ECO:0000256" key="7">
    <source>
        <dbReference type="PROSITE-ProRule" id="PRU00221"/>
    </source>
</evidence>
<evidence type="ECO:0000256" key="2">
    <source>
        <dbReference type="ARBA" id="ARBA00022552"/>
    </source>
</evidence>
<feature type="repeat" description="WD" evidence="7">
    <location>
        <begin position="270"/>
        <end position="313"/>
    </location>
</feature>
<dbReference type="SMART" id="SM00320">
    <property type="entry name" value="WD40"/>
    <property type="match status" value="6"/>
</dbReference>
<dbReference type="GO" id="GO:0005654">
    <property type="term" value="C:nucleoplasm"/>
    <property type="evidence" value="ECO:0007669"/>
    <property type="project" value="UniProtKB-SubCell"/>
</dbReference>
<evidence type="ECO:0000259" key="9">
    <source>
        <dbReference type="Pfam" id="PF08154"/>
    </source>
</evidence>
<dbReference type="GO" id="GO:0000466">
    <property type="term" value="P:maturation of 5.8S rRNA from tricistronic rRNA transcript (SSU-rRNA, 5.8S rRNA, LSU-rRNA)"/>
    <property type="evidence" value="ECO:0007669"/>
    <property type="project" value="UniProtKB-UniRule"/>
</dbReference>
<sequence length="439" mass="47485">MADSSESVHSMQQPVIFTTQTQYPLPTQKFMIPTNWRRYHLSQLVNKALSLATSIPFDFIVRGEILKSSLGEWCLENGVGEEETLEIEYIESVLPPQKMTDFPHEDWVSGVLCNLQGYLLTSSYDGHIRAFDYSKNVAASSHVHNAPVTSLSLVPSPNPEDSKYTVATSSQDLTAAISSLELSSDDTGTKTAILATLHLHTAPVSSVTSNSSGTHLLTSSWDGLIGLWSTTIPSTDEVPEPEGSGNRERKKRRKVGDESKPRRKAPINVLKSHTNRVSKVIFGQEPGANTAYSCGFDSTVRVWDTDIGVSTHTIAAAEKPFLSLAVSSDGRHGLATATDRTMSLYDLRSNDSAITSASTFLHPATPSCVSLSESGNQVATGAYDGVVRVWDLRSTKGAMASVKAWDGEKKVLDVDWKRGIIGVAGEGGVEVWKVGEAVN</sequence>
<dbReference type="PANTHER" id="PTHR19855:SF11">
    <property type="entry name" value="RIBOSOME BIOGENESIS PROTEIN WDR12"/>
    <property type="match status" value="1"/>
</dbReference>
<evidence type="ECO:0000256" key="8">
    <source>
        <dbReference type="SAM" id="MobiDB-lite"/>
    </source>
</evidence>
<dbReference type="GO" id="GO:0043021">
    <property type="term" value="F:ribonucleoprotein complex binding"/>
    <property type="evidence" value="ECO:0007669"/>
    <property type="project" value="UniProtKB-UniRule"/>
</dbReference>
<dbReference type="GO" id="GO:0000463">
    <property type="term" value="P:maturation of LSU-rRNA from tricistronic rRNA transcript (SSU-rRNA, 5.8S rRNA, LSU-rRNA)"/>
    <property type="evidence" value="ECO:0007669"/>
    <property type="project" value="UniProtKB-UniRule"/>
</dbReference>
<evidence type="ECO:0000313" key="10">
    <source>
        <dbReference type="EMBL" id="KAF5345083.1"/>
    </source>
</evidence>
<dbReference type="HAMAP" id="MF_03029">
    <property type="entry name" value="WDR12"/>
    <property type="match status" value="1"/>
</dbReference>
<name>A0A8H5CQB5_9AGAR</name>
<dbReference type="GO" id="GO:0030687">
    <property type="term" value="C:preribosome, large subunit precursor"/>
    <property type="evidence" value="ECO:0007669"/>
    <property type="project" value="UniProtKB-UniRule"/>
</dbReference>
<accession>A0A8H5CQB5</accession>
<feature type="repeat" description="WD" evidence="7">
    <location>
        <begin position="359"/>
        <end position="400"/>
    </location>
</feature>
<keyword evidence="5 6" id="KW-0539">Nucleus</keyword>
<organism evidence="10 11">
    <name type="scientific">Leucocoprinus leucothites</name>
    <dbReference type="NCBI Taxonomy" id="201217"/>
    <lineage>
        <taxon>Eukaryota</taxon>
        <taxon>Fungi</taxon>
        <taxon>Dikarya</taxon>
        <taxon>Basidiomycota</taxon>
        <taxon>Agaricomycotina</taxon>
        <taxon>Agaricomycetes</taxon>
        <taxon>Agaricomycetidae</taxon>
        <taxon>Agaricales</taxon>
        <taxon>Agaricineae</taxon>
        <taxon>Agaricaceae</taxon>
        <taxon>Leucocoprinus</taxon>
    </lineage>
</organism>
<dbReference type="PROSITE" id="PS50082">
    <property type="entry name" value="WD_REPEATS_2"/>
    <property type="match status" value="3"/>
</dbReference>
<comment type="function">
    <text evidence="6">Component of the NOP7 complex, which is required for maturation of the 25S and 5.8S ribosomal RNAs and formation of the 60S ribosome.</text>
</comment>